<evidence type="ECO:0000313" key="2">
    <source>
        <dbReference type="EMBL" id="MCI43912.1"/>
    </source>
</evidence>
<dbReference type="EMBL" id="LXQA010323591">
    <property type="protein sequence ID" value="MCI43912.1"/>
    <property type="molecule type" value="Genomic_DNA"/>
</dbReference>
<evidence type="ECO:0000256" key="1">
    <source>
        <dbReference type="SAM" id="MobiDB-lite"/>
    </source>
</evidence>
<reference evidence="2 3" key="1">
    <citation type="journal article" date="2018" name="Front. Plant Sci.">
        <title>Red Clover (Trifolium pratense) and Zigzag Clover (T. medium) - A Picture of Genomic Similarities and Differences.</title>
        <authorList>
            <person name="Dluhosova J."/>
            <person name="Istvanek J."/>
            <person name="Nedelnik J."/>
            <person name="Repkova J."/>
        </authorList>
    </citation>
    <scope>NUCLEOTIDE SEQUENCE [LARGE SCALE GENOMIC DNA]</scope>
    <source>
        <strain evidence="3">cv. 10/8</strain>
        <tissue evidence="2">Leaf</tissue>
    </source>
</reference>
<sequence>QQKLESNINKPDPLTQLIVEDETTKGGKRKKKTETGRISLEVPGKEGASNAAVGGDVVETEQPSPKRRNTIAAQKGRAQYSTAGATANVGELEGSIKEISVADDGISDAQPS</sequence>
<feature type="non-terminal residue" evidence="2">
    <location>
        <position position="1"/>
    </location>
</feature>
<keyword evidence="3" id="KW-1185">Reference proteome</keyword>
<proteinExistence type="predicted"/>
<dbReference type="Proteomes" id="UP000265520">
    <property type="component" value="Unassembled WGS sequence"/>
</dbReference>
<evidence type="ECO:0000313" key="3">
    <source>
        <dbReference type="Proteomes" id="UP000265520"/>
    </source>
</evidence>
<name>A0A392S667_9FABA</name>
<organism evidence="2 3">
    <name type="scientific">Trifolium medium</name>
    <dbReference type="NCBI Taxonomy" id="97028"/>
    <lineage>
        <taxon>Eukaryota</taxon>
        <taxon>Viridiplantae</taxon>
        <taxon>Streptophyta</taxon>
        <taxon>Embryophyta</taxon>
        <taxon>Tracheophyta</taxon>
        <taxon>Spermatophyta</taxon>
        <taxon>Magnoliopsida</taxon>
        <taxon>eudicotyledons</taxon>
        <taxon>Gunneridae</taxon>
        <taxon>Pentapetalae</taxon>
        <taxon>rosids</taxon>
        <taxon>fabids</taxon>
        <taxon>Fabales</taxon>
        <taxon>Fabaceae</taxon>
        <taxon>Papilionoideae</taxon>
        <taxon>50 kb inversion clade</taxon>
        <taxon>NPAAA clade</taxon>
        <taxon>Hologalegina</taxon>
        <taxon>IRL clade</taxon>
        <taxon>Trifolieae</taxon>
        <taxon>Trifolium</taxon>
    </lineage>
</organism>
<comment type="caution">
    <text evidence="2">The sequence shown here is derived from an EMBL/GenBank/DDBJ whole genome shotgun (WGS) entry which is preliminary data.</text>
</comment>
<feature type="non-terminal residue" evidence="2">
    <location>
        <position position="112"/>
    </location>
</feature>
<accession>A0A392S667</accession>
<feature type="region of interest" description="Disordered" evidence="1">
    <location>
        <begin position="1"/>
        <end position="77"/>
    </location>
</feature>
<protein>
    <submittedName>
        <fullName evidence="2">Uncharacterized protein</fullName>
    </submittedName>
</protein>
<dbReference type="AlphaFoldDB" id="A0A392S667"/>